<feature type="compositionally biased region" description="Acidic residues" evidence="1">
    <location>
        <begin position="128"/>
        <end position="138"/>
    </location>
</feature>
<dbReference type="PANTHER" id="PTHR33828">
    <property type="entry name" value="OS05G0596200 PROTEIN"/>
    <property type="match status" value="1"/>
</dbReference>
<dbReference type="EnsemblPlants" id="OPUNC03G10320.1">
    <property type="protein sequence ID" value="OPUNC03G10320.1"/>
    <property type="gene ID" value="OPUNC03G10320"/>
</dbReference>
<accession>A0A0E0KBB6</accession>
<keyword evidence="3" id="KW-1185">Reference proteome</keyword>
<feature type="compositionally biased region" description="Low complexity" evidence="1">
    <location>
        <begin position="8"/>
        <end position="19"/>
    </location>
</feature>
<evidence type="ECO:0000313" key="3">
    <source>
        <dbReference type="Proteomes" id="UP000026962"/>
    </source>
</evidence>
<feature type="region of interest" description="Disordered" evidence="1">
    <location>
        <begin position="232"/>
        <end position="275"/>
    </location>
</feature>
<feature type="compositionally biased region" description="Acidic residues" evidence="1">
    <location>
        <begin position="94"/>
        <end position="105"/>
    </location>
</feature>
<dbReference type="HOGENOM" id="CLU_073442_0_0_1"/>
<protein>
    <submittedName>
        <fullName evidence="2">Uncharacterized protein</fullName>
    </submittedName>
</protein>
<dbReference type="Gramene" id="OPUNC03G10320.1">
    <property type="protein sequence ID" value="OPUNC03G10320.1"/>
    <property type="gene ID" value="OPUNC03G10320"/>
</dbReference>
<evidence type="ECO:0000256" key="1">
    <source>
        <dbReference type="SAM" id="MobiDB-lite"/>
    </source>
</evidence>
<dbReference type="eggNOG" id="ENOG502RYA3">
    <property type="taxonomic scope" value="Eukaryota"/>
</dbReference>
<proteinExistence type="predicted"/>
<dbReference type="Proteomes" id="UP000026962">
    <property type="component" value="Chromosome 3"/>
</dbReference>
<reference evidence="2" key="2">
    <citation type="submission" date="2018-05" db="EMBL/GenBank/DDBJ databases">
        <title>OpunRS2 (Oryza punctata Reference Sequence Version 2).</title>
        <authorList>
            <person name="Zhang J."/>
            <person name="Kudrna D."/>
            <person name="Lee S."/>
            <person name="Talag J."/>
            <person name="Welchert J."/>
            <person name="Wing R.A."/>
        </authorList>
    </citation>
    <scope>NUCLEOTIDE SEQUENCE [LARGE SCALE GENOMIC DNA]</scope>
</reference>
<name>A0A0E0KBB6_ORYPU</name>
<sequence>MPGKQGVSSSRSALRSFGSPPIPAAKNPKTLAPTLAMAGEDAAAAAAASAGAATVQRRPKVAEEDDDDDDFVPLSHTRGRKKASGAAAPKYKEEEDEDDDEEDNVPLEVSRAKKAGNAGAYKDKKDEDDSGDDDDDDYAPLSRSKKGKEKQKSTLKAKIKKEEANSDDERKVAIILLFDPALFSSVLLLRLAHVKFQPKAQKKNAAVSNAKTSKVKKIKDEDLEIDIKKIKKKADNRGDEKKGAATRKGDAEKVKKEKKVYDLPGQKHDPPQERDPLRIFYESLYEQVPTSEMAAIWLMEWGLLPVDVAQKVFEKKQGQKLKSPVKTTSAKRRPDTPTKKPQLSSATKTNSAAKDSGKTTVQKKRRASSDTDDDDDFIISKTKTKRQKMNS</sequence>
<dbReference type="OMA" id="EMARIWM"/>
<feature type="compositionally biased region" description="Basic residues" evidence="1">
    <location>
        <begin position="143"/>
        <end position="159"/>
    </location>
</feature>
<evidence type="ECO:0000313" key="2">
    <source>
        <dbReference type="EnsemblPlants" id="OPUNC03G10320.1"/>
    </source>
</evidence>
<feature type="region of interest" description="Disordered" evidence="1">
    <location>
        <begin position="1"/>
        <end position="167"/>
    </location>
</feature>
<feature type="compositionally biased region" description="Low complexity" evidence="1">
    <location>
        <begin position="36"/>
        <end position="53"/>
    </location>
</feature>
<feature type="compositionally biased region" description="Polar residues" evidence="1">
    <location>
        <begin position="339"/>
        <end position="353"/>
    </location>
</feature>
<organism evidence="2">
    <name type="scientific">Oryza punctata</name>
    <name type="common">Red rice</name>
    <dbReference type="NCBI Taxonomy" id="4537"/>
    <lineage>
        <taxon>Eukaryota</taxon>
        <taxon>Viridiplantae</taxon>
        <taxon>Streptophyta</taxon>
        <taxon>Embryophyta</taxon>
        <taxon>Tracheophyta</taxon>
        <taxon>Spermatophyta</taxon>
        <taxon>Magnoliopsida</taxon>
        <taxon>Liliopsida</taxon>
        <taxon>Poales</taxon>
        <taxon>Poaceae</taxon>
        <taxon>BOP clade</taxon>
        <taxon>Oryzoideae</taxon>
        <taxon>Oryzeae</taxon>
        <taxon>Oryzinae</taxon>
        <taxon>Oryza</taxon>
    </lineage>
</organism>
<feature type="compositionally biased region" description="Basic residues" evidence="1">
    <location>
        <begin position="382"/>
        <end position="391"/>
    </location>
</feature>
<dbReference type="PANTHER" id="PTHR33828:SF2">
    <property type="entry name" value="NUCLEOLIN"/>
    <property type="match status" value="1"/>
</dbReference>
<dbReference type="AlphaFoldDB" id="A0A0E0KBB6"/>
<feature type="region of interest" description="Disordered" evidence="1">
    <location>
        <begin position="314"/>
        <end position="391"/>
    </location>
</feature>
<reference evidence="2" key="1">
    <citation type="submission" date="2015-04" db="UniProtKB">
        <authorList>
            <consortium name="EnsemblPlants"/>
        </authorList>
    </citation>
    <scope>IDENTIFICATION</scope>
</reference>